<dbReference type="GO" id="GO:0006508">
    <property type="term" value="P:proteolysis"/>
    <property type="evidence" value="ECO:0007669"/>
    <property type="project" value="InterPro"/>
</dbReference>
<dbReference type="SUPFAM" id="SSF56601">
    <property type="entry name" value="beta-lactamase/transpeptidase-like"/>
    <property type="match status" value="1"/>
</dbReference>
<dbReference type="InterPro" id="IPR000667">
    <property type="entry name" value="Peptidase_S13"/>
</dbReference>
<accession>A0A3S4Z5V4</accession>
<dbReference type="PRINTS" id="PR00922">
    <property type="entry name" value="DADACBPTASE3"/>
</dbReference>
<evidence type="ECO:0000313" key="3">
    <source>
        <dbReference type="EMBL" id="VEI13649.1"/>
    </source>
</evidence>
<dbReference type="Proteomes" id="UP000269542">
    <property type="component" value="Chromosome"/>
</dbReference>
<dbReference type="KEGG" id="tbw:NCTC13354_01370"/>
<evidence type="ECO:0000256" key="1">
    <source>
        <dbReference type="ARBA" id="ARBA00006096"/>
    </source>
</evidence>
<comment type="similarity">
    <text evidence="1">Belongs to the peptidase S13 family.</text>
</comment>
<sequence length="481" mass="50036">MAQNLAPSHAHLAMVGRNLWEDGRVWKKVTVGIAVVAVGGYAFADAWDLVPGPLTTKPEPAEPLDYPTIAEYGPATPVTDAASVDPPEQSVKPPAAEQVDELIAALASDQRNTGRTAVIIADALTGEPIATREADRPALPASNMKIVTAAAALHKLGPETTLPTVASLTDGTVHLVGGGDVLMTGGKGDPQATIGRAGLADLAEATAAALKDRGATAVNVQVDSSLFSGPQYFTDIEGADRGYVMELRPIAIDRGRITGQGYLPNPDLEAGKEFAERLRENGIEVGTVERAAAPQEAAELARVESAPVRELVDHMLTVSDNSVAEVLGHLVGIEAGKGGTFAGSSEAIMDALNELGVRTDGVVLGDASGLSEMNRLTANSLHDVLNHTWECDACTLAALPAGLPVGGLDGTLSNRFHATEIPGQVRAKTGTLVKAISLSGYMRTNSGYPLTFVILMDELEEGTAPASRALQDEFLDKLAAL</sequence>
<protein>
    <submittedName>
        <fullName evidence="3">D-alanyl-D-alanine carboxypeptidase dacC</fullName>
        <ecNumber evidence="3">3.4.16.4</ecNumber>
    </submittedName>
</protein>
<evidence type="ECO:0000256" key="2">
    <source>
        <dbReference type="ARBA" id="ARBA00022801"/>
    </source>
</evidence>
<keyword evidence="2 3" id="KW-0378">Hydrolase</keyword>
<keyword evidence="3" id="KW-0121">Carboxypeptidase</keyword>
<dbReference type="Pfam" id="PF02113">
    <property type="entry name" value="Peptidase_S13"/>
    <property type="match status" value="2"/>
</dbReference>
<dbReference type="NCBIfam" id="TIGR00666">
    <property type="entry name" value="PBP4"/>
    <property type="match status" value="1"/>
</dbReference>
<dbReference type="OrthoDB" id="56883at2"/>
<dbReference type="EC" id="3.4.16.4" evidence="3"/>
<dbReference type="PANTHER" id="PTHR30023:SF0">
    <property type="entry name" value="PENICILLIN-SENSITIVE CARBOXYPEPTIDASE A"/>
    <property type="match status" value="1"/>
</dbReference>
<keyword evidence="3" id="KW-0645">Protease</keyword>
<dbReference type="RefSeq" id="WP_126416732.1">
    <property type="nucleotide sequence ID" value="NZ_LR134476.1"/>
</dbReference>
<dbReference type="InterPro" id="IPR012338">
    <property type="entry name" value="Beta-lactam/transpept-like"/>
</dbReference>
<dbReference type="PANTHER" id="PTHR30023">
    <property type="entry name" value="D-ALANYL-D-ALANINE CARBOXYPEPTIDASE"/>
    <property type="match status" value="1"/>
</dbReference>
<proteinExistence type="inferred from homology"/>
<dbReference type="GO" id="GO:0009002">
    <property type="term" value="F:serine-type D-Ala-D-Ala carboxypeptidase activity"/>
    <property type="evidence" value="ECO:0007669"/>
    <property type="project" value="UniProtKB-EC"/>
</dbReference>
<dbReference type="EMBL" id="LR134476">
    <property type="protein sequence ID" value="VEI13649.1"/>
    <property type="molecule type" value="Genomic_DNA"/>
</dbReference>
<reference evidence="3 4" key="1">
    <citation type="submission" date="2018-12" db="EMBL/GenBank/DDBJ databases">
        <authorList>
            <consortium name="Pathogen Informatics"/>
        </authorList>
    </citation>
    <scope>NUCLEOTIDE SEQUENCE [LARGE SCALE GENOMIC DNA]</scope>
    <source>
        <strain evidence="3 4">NCTC13354</strain>
    </source>
</reference>
<organism evidence="3 4">
    <name type="scientific">Trueperella bialowiezensis</name>
    <dbReference type="NCBI Taxonomy" id="312285"/>
    <lineage>
        <taxon>Bacteria</taxon>
        <taxon>Bacillati</taxon>
        <taxon>Actinomycetota</taxon>
        <taxon>Actinomycetes</taxon>
        <taxon>Actinomycetales</taxon>
        <taxon>Actinomycetaceae</taxon>
        <taxon>Trueperella</taxon>
    </lineage>
</organism>
<dbReference type="Gene3D" id="3.40.710.10">
    <property type="entry name" value="DD-peptidase/beta-lactamase superfamily"/>
    <property type="match status" value="2"/>
</dbReference>
<gene>
    <name evidence="3" type="primary">dacC</name>
    <name evidence="3" type="ORF">NCTC13354_01370</name>
</gene>
<dbReference type="AlphaFoldDB" id="A0A3S4Z5V4"/>
<evidence type="ECO:0000313" key="4">
    <source>
        <dbReference type="Proteomes" id="UP000269542"/>
    </source>
</evidence>
<dbReference type="GO" id="GO:0000270">
    <property type="term" value="P:peptidoglycan metabolic process"/>
    <property type="evidence" value="ECO:0007669"/>
    <property type="project" value="TreeGrafter"/>
</dbReference>
<name>A0A3S4Z5V4_9ACTO</name>
<keyword evidence="4" id="KW-1185">Reference proteome</keyword>